<dbReference type="EMBL" id="ASPP01035340">
    <property type="protein sequence ID" value="ETO02619.1"/>
    <property type="molecule type" value="Genomic_DNA"/>
</dbReference>
<feature type="non-terminal residue" evidence="6">
    <location>
        <position position="1"/>
    </location>
</feature>
<dbReference type="Pfam" id="PF02902">
    <property type="entry name" value="Peptidase_C48"/>
    <property type="match status" value="1"/>
</dbReference>
<evidence type="ECO:0000259" key="5">
    <source>
        <dbReference type="PROSITE" id="PS50600"/>
    </source>
</evidence>
<dbReference type="PROSITE" id="PS50600">
    <property type="entry name" value="ULP_PROTEASE"/>
    <property type="match status" value="1"/>
</dbReference>
<keyword evidence="4" id="KW-0788">Thiol protease</keyword>
<keyword evidence="7" id="KW-1185">Reference proteome</keyword>
<evidence type="ECO:0000256" key="3">
    <source>
        <dbReference type="ARBA" id="ARBA00022801"/>
    </source>
</evidence>
<organism evidence="6 7">
    <name type="scientific">Reticulomyxa filosa</name>
    <dbReference type="NCBI Taxonomy" id="46433"/>
    <lineage>
        <taxon>Eukaryota</taxon>
        <taxon>Sar</taxon>
        <taxon>Rhizaria</taxon>
        <taxon>Retaria</taxon>
        <taxon>Foraminifera</taxon>
        <taxon>Monothalamids</taxon>
        <taxon>Reticulomyxidae</taxon>
        <taxon>Reticulomyxa</taxon>
    </lineage>
</organism>
<keyword evidence="2" id="KW-0645">Protease</keyword>
<proteinExistence type="inferred from homology"/>
<gene>
    <name evidence="6" type="ORF">RFI_34799</name>
</gene>
<evidence type="ECO:0000256" key="4">
    <source>
        <dbReference type="ARBA" id="ARBA00022807"/>
    </source>
</evidence>
<dbReference type="InterPro" id="IPR003653">
    <property type="entry name" value="Peptidase_C48_C"/>
</dbReference>
<sequence>TIFDLEKVIFPINIKDHWICGCINIKKKRIEFHCSMGSDCGDLYVILKRYIEDEIKHKQLSINETWSYHVPTDVPLQDNNLDCGVFTCMFMYCLCNDITTDFAQGDIANFRLKIAYEIITNKLV</sequence>
<dbReference type="InterPro" id="IPR038765">
    <property type="entry name" value="Papain-like_cys_pep_sf"/>
</dbReference>
<dbReference type="PANTHER" id="PTHR12606:SF141">
    <property type="entry name" value="GH15225P-RELATED"/>
    <property type="match status" value="1"/>
</dbReference>
<feature type="domain" description="Ubiquitin-like protease family profile" evidence="5">
    <location>
        <begin position="1"/>
        <end position="94"/>
    </location>
</feature>
<dbReference type="GO" id="GO:0016929">
    <property type="term" value="F:deSUMOylase activity"/>
    <property type="evidence" value="ECO:0007669"/>
    <property type="project" value="TreeGrafter"/>
</dbReference>
<name>X6LLW7_RETFI</name>
<dbReference type="AlphaFoldDB" id="X6LLW7"/>
<dbReference type="GO" id="GO:0016926">
    <property type="term" value="P:protein desumoylation"/>
    <property type="evidence" value="ECO:0007669"/>
    <property type="project" value="TreeGrafter"/>
</dbReference>
<dbReference type="Proteomes" id="UP000023152">
    <property type="component" value="Unassembled WGS sequence"/>
</dbReference>
<dbReference type="PANTHER" id="PTHR12606">
    <property type="entry name" value="SENTRIN/SUMO-SPECIFIC PROTEASE"/>
    <property type="match status" value="1"/>
</dbReference>
<accession>X6LLW7</accession>
<dbReference type="OrthoDB" id="1939479at2759"/>
<dbReference type="SUPFAM" id="SSF54001">
    <property type="entry name" value="Cysteine proteinases"/>
    <property type="match status" value="1"/>
</dbReference>
<evidence type="ECO:0000256" key="2">
    <source>
        <dbReference type="ARBA" id="ARBA00022670"/>
    </source>
</evidence>
<comment type="caution">
    <text evidence="6">The sequence shown here is derived from an EMBL/GenBank/DDBJ whole genome shotgun (WGS) entry which is preliminary data.</text>
</comment>
<dbReference type="Gene3D" id="3.40.395.10">
    <property type="entry name" value="Adenoviral Proteinase, Chain A"/>
    <property type="match status" value="1"/>
</dbReference>
<protein>
    <recommendedName>
        <fullName evidence="5">Ubiquitin-like protease family profile domain-containing protein</fullName>
    </recommendedName>
</protein>
<evidence type="ECO:0000313" key="7">
    <source>
        <dbReference type="Proteomes" id="UP000023152"/>
    </source>
</evidence>
<reference evidence="6 7" key="1">
    <citation type="journal article" date="2013" name="Curr. Biol.">
        <title>The Genome of the Foraminiferan Reticulomyxa filosa.</title>
        <authorList>
            <person name="Glockner G."/>
            <person name="Hulsmann N."/>
            <person name="Schleicher M."/>
            <person name="Noegel A.A."/>
            <person name="Eichinger L."/>
            <person name="Gallinger C."/>
            <person name="Pawlowski J."/>
            <person name="Sierra R."/>
            <person name="Euteneuer U."/>
            <person name="Pillet L."/>
            <person name="Moustafa A."/>
            <person name="Platzer M."/>
            <person name="Groth M."/>
            <person name="Szafranski K."/>
            <person name="Schliwa M."/>
        </authorList>
    </citation>
    <scope>NUCLEOTIDE SEQUENCE [LARGE SCALE GENOMIC DNA]</scope>
</reference>
<comment type="similarity">
    <text evidence="1">Belongs to the peptidase C48 family.</text>
</comment>
<dbReference type="GO" id="GO:0006508">
    <property type="term" value="P:proteolysis"/>
    <property type="evidence" value="ECO:0007669"/>
    <property type="project" value="UniProtKB-KW"/>
</dbReference>
<evidence type="ECO:0000313" key="6">
    <source>
        <dbReference type="EMBL" id="ETO02619.1"/>
    </source>
</evidence>
<dbReference type="GO" id="GO:0005634">
    <property type="term" value="C:nucleus"/>
    <property type="evidence" value="ECO:0007669"/>
    <property type="project" value="TreeGrafter"/>
</dbReference>
<evidence type="ECO:0000256" key="1">
    <source>
        <dbReference type="ARBA" id="ARBA00005234"/>
    </source>
</evidence>
<keyword evidence="3" id="KW-0378">Hydrolase</keyword>